<dbReference type="EMBL" id="QZKI01000087">
    <property type="protein sequence ID" value="RJP69039.1"/>
    <property type="molecule type" value="Genomic_DNA"/>
</dbReference>
<comment type="caution">
    <text evidence="6">The sequence shown here is derived from an EMBL/GenBank/DDBJ whole genome shotgun (WGS) entry which is preliminary data.</text>
</comment>
<comment type="cofactor">
    <cofactor evidence="1">
        <name>a divalent metal cation</name>
        <dbReference type="ChEBI" id="CHEBI:60240"/>
    </cofactor>
</comment>
<dbReference type="SUPFAM" id="SSF89562">
    <property type="entry name" value="RraA-like"/>
    <property type="match status" value="1"/>
</dbReference>
<feature type="binding site" evidence="5">
    <location>
        <position position="136"/>
    </location>
    <ligand>
        <name>substrate</name>
    </ligand>
</feature>
<evidence type="ECO:0000256" key="4">
    <source>
        <dbReference type="ARBA" id="ARBA00030169"/>
    </source>
</evidence>
<evidence type="ECO:0000256" key="1">
    <source>
        <dbReference type="ARBA" id="ARBA00001968"/>
    </source>
</evidence>
<proteinExistence type="predicted"/>
<dbReference type="PANTHER" id="PTHR33254">
    <property type="entry name" value="4-HYDROXY-4-METHYL-2-OXOGLUTARATE ALDOLASE 3-RELATED"/>
    <property type="match status" value="1"/>
</dbReference>
<feature type="binding site" evidence="5">
    <location>
        <position position="137"/>
    </location>
    <ligand>
        <name>Mg(2+)</name>
        <dbReference type="ChEBI" id="CHEBI:18420"/>
    </ligand>
</feature>
<evidence type="ECO:0000313" key="7">
    <source>
        <dbReference type="Proteomes" id="UP000285961"/>
    </source>
</evidence>
<sequence>MRKGTHVMPNPLSREHIEELRKITTPTICNAIETFEVRPRNEGFMNTEIRCIFPELGPVVGYAATATIIASRPGEEDERAKDQELWKHVLATPAPRIVVVQDLDKPPCVGSLWGEVNGTIYKSLGCAGTVTNGGVRDLDEARAMGFQFFAAHVIPSHAYVHVVDVAKPVRVGGLTVHPGDLLHADKHGVVVIPHEVADTVAERAREVEQSERGIINFFRSPDFSPDKVIDVKH</sequence>
<dbReference type="InterPro" id="IPR036704">
    <property type="entry name" value="RraA/RraA-like_sf"/>
</dbReference>
<gene>
    <name evidence="6" type="ORF">C4532_11845</name>
</gene>
<dbReference type="CDD" id="cd16841">
    <property type="entry name" value="RraA_family"/>
    <property type="match status" value="1"/>
</dbReference>
<evidence type="ECO:0000256" key="3">
    <source>
        <dbReference type="ARBA" id="ARBA00029596"/>
    </source>
</evidence>
<keyword evidence="5" id="KW-0460">Magnesium</keyword>
<dbReference type="PANTHER" id="PTHR33254:SF4">
    <property type="entry name" value="4-HYDROXY-4-METHYL-2-OXOGLUTARATE ALDOLASE 3-RELATED"/>
    <property type="match status" value="1"/>
</dbReference>
<organism evidence="6 7">
    <name type="scientific">Candidatus Abyssobacteria bacterium SURF_17</name>
    <dbReference type="NCBI Taxonomy" id="2093361"/>
    <lineage>
        <taxon>Bacteria</taxon>
        <taxon>Pseudomonadati</taxon>
        <taxon>Candidatus Hydrogenedentota</taxon>
        <taxon>Candidatus Abyssobacteria</taxon>
    </lineage>
</organism>
<dbReference type="InterPro" id="IPR005493">
    <property type="entry name" value="RraA/RraA-like"/>
</dbReference>
<dbReference type="Gene3D" id="3.50.30.40">
    <property type="entry name" value="Ribonuclease E inhibitor RraA/RraA-like"/>
    <property type="match status" value="1"/>
</dbReference>
<evidence type="ECO:0000313" key="6">
    <source>
        <dbReference type="EMBL" id="RJP69039.1"/>
    </source>
</evidence>
<keyword evidence="5" id="KW-0479">Metal-binding</keyword>
<name>A0A419EWN3_9BACT</name>
<dbReference type="Proteomes" id="UP000285961">
    <property type="component" value="Unassembled WGS sequence"/>
</dbReference>
<evidence type="ECO:0000256" key="2">
    <source>
        <dbReference type="ARBA" id="ARBA00016549"/>
    </source>
</evidence>
<dbReference type="GO" id="GO:0046872">
    <property type="term" value="F:metal ion binding"/>
    <property type="evidence" value="ECO:0007669"/>
    <property type="project" value="UniProtKB-KW"/>
</dbReference>
<protein>
    <recommendedName>
        <fullName evidence="2">Putative 4-hydroxy-4-methyl-2-oxoglutarate aldolase</fullName>
    </recommendedName>
    <alternativeName>
        <fullName evidence="3">Regulator of ribonuclease activity homolog</fullName>
    </alternativeName>
    <alternativeName>
        <fullName evidence="4">RraA-like protein</fullName>
    </alternativeName>
</protein>
<dbReference type="AlphaFoldDB" id="A0A419EWN3"/>
<comment type="cofactor">
    <cofactor evidence="5">
        <name>Mg(2+)</name>
        <dbReference type="ChEBI" id="CHEBI:18420"/>
    </cofactor>
</comment>
<evidence type="ECO:0000256" key="5">
    <source>
        <dbReference type="PIRSR" id="PIRSR605493-1"/>
    </source>
</evidence>
<reference evidence="6 7" key="1">
    <citation type="journal article" date="2017" name="ISME J.">
        <title>Energy and carbon metabolisms in a deep terrestrial subsurface fluid microbial community.</title>
        <authorList>
            <person name="Momper L."/>
            <person name="Jungbluth S.P."/>
            <person name="Lee M.D."/>
            <person name="Amend J.P."/>
        </authorList>
    </citation>
    <scope>NUCLEOTIDE SEQUENCE [LARGE SCALE GENOMIC DNA]</scope>
    <source>
        <strain evidence="6">SURF_17</strain>
    </source>
</reference>
<dbReference type="Pfam" id="PF03737">
    <property type="entry name" value="RraA-like"/>
    <property type="match status" value="1"/>
</dbReference>
<accession>A0A419EWN3</accession>